<proteinExistence type="predicted"/>
<feature type="compositionally biased region" description="Basic and acidic residues" evidence="1">
    <location>
        <begin position="178"/>
        <end position="193"/>
    </location>
</feature>
<accession>A0A9Q3P8Q8</accession>
<evidence type="ECO:0000313" key="3">
    <source>
        <dbReference type="Proteomes" id="UP000765509"/>
    </source>
</evidence>
<protein>
    <submittedName>
        <fullName evidence="2">Uncharacterized protein</fullName>
    </submittedName>
</protein>
<feature type="compositionally biased region" description="Basic residues" evidence="1">
    <location>
        <begin position="20"/>
        <end position="35"/>
    </location>
</feature>
<feature type="compositionally biased region" description="Basic and acidic residues" evidence="1">
    <location>
        <begin position="118"/>
        <end position="132"/>
    </location>
</feature>
<feature type="region of interest" description="Disordered" evidence="1">
    <location>
        <begin position="118"/>
        <end position="235"/>
    </location>
</feature>
<comment type="caution">
    <text evidence="2">The sequence shown here is derived from an EMBL/GenBank/DDBJ whole genome shotgun (WGS) entry which is preliminary data.</text>
</comment>
<feature type="region of interest" description="Disordered" evidence="1">
    <location>
        <begin position="1"/>
        <end position="58"/>
    </location>
</feature>
<gene>
    <name evidence="2" type="ORF">O181_090461</name>
</gene>
<dbReference type="AlphaFoldDB" id="A0A9Q3P8Q8"/>
<dbReference type="EMBL" id="AVOT02056405">
    <property type="protein sequence ID" value="MBW0550746.1"/>
    <property type="molecule type" value="Genomic_DNA"/>
</dbReference>
<organism evidence="2 3">
    <name type="scientific">Austropuccinia psidii MF-1</name>
    <dbReference type="NCBI Taxonomy" id="1389203"/>
    <lineage>
        <taxon>Eukaryota</taxon>
        <taxon>Fungi</taxon>
        <taxon>Dikarya</taxon>
        <taxon>Basidiomycota</taxon>
        <taxon>Pucciniomycotina</taxon>
        <taxon>Pucciniomycetes</taxon>
        <taxon>Pucciniales</taxon>
        <taxon>Sphaerophragmiaceae</taxon>
        <taxon>Austropuccinia</taxon>
    </lineage>
</organism>
<evidence type="ECO:0000256" key="1">
    <source>
        <dbReference type="SAM" id="MobiDB-lite"/>
    </source>
</evidence>
<feature type="compositionally biased region" description="Polar residues" evidence="1">
    <location>
        <begin position="1"/>
        <end position="14"/>
    </location>
</feature>
<name>A0A9Q3P8Q8_9BASI</name>
<evidence type="ECO:0000313" key="2">
    <source>
        <dbReference type="EMBL" id="MBW0550746.1"/>
    </source>
</evidence>
<dbReference type="Proteomes" id="UP000765509">
    <property type="component" value="Unassembled WGS sequence"/>
</dbReference>
<sequence>MVHTRNGSRYSVQSDGLGKGRGKTRTRSAKSSSRKTHLEDARAAPHSPRSVPTNFDVSSEPELIEGNFLRDEPLSSGSHRNISVPIQKLVQSSKQRGVGNMPKPLAGGHELLLKHQELSGSGEDQRTLRRVEPTVLQRKGKKDKELVEEPKSFICRPEEGIGNDPSGIYQLQTSSRSIQREAQRTSQEEERPQEPSGQGKKKSELEQTLPTRVQDPQIGAFSHGQDSYGIHSKRAGKDEQDFSLQIIDEINFVKSSFDVELAKFDAKLNKII</sequence>
<keyword evidence="3" id="KW-1185">Reference proteome</keyword>
<feature type="compositionally biased region" description="Basic and acidic residues" evidence="1">
    <location>
        <begin position="142"/>
        <end position="159"/>
    </location>
</feature>
<reference evidence="2" key="1">
    <citation type="submission" date="2021-03" db="EMBL/GenBank/DDBJ databases">
        <title>Draft genome sequence of rust myrtle Austropuccinia psidii MF-1, a brazilian biotype.</title>
        <authorList>
            <person name="Quecine M.C."/>
            <person name="Pachon D.M.R."/>
            <person name="Bonatelli M.L."/>
            <person name="Correr F.H."/>
            <person name="Franceschini L.M."/>
            <person name="Leite T.F."/>
            <person name="Margarido G.R.A."/>
            <person name="Almeida C.A."/>
            <person name="Ferrarezi J.A."/>
            <person name="Labate C.A."/>
        </authorList>
    </citation>
    <scope>NUCLEOTIDE SEQUENCE</scope>
    <source>
        <strain evidence="2">MF-1</strain>
    </source>
</reference>